<proteinExistence type="predicted"/>
<evidence type="ECO:0000313" key="2">
    <source>
        <dbReference type="Proteomes" id="UP000035352"/>
    </source>
</evidence>
<accession>A0A0G3BR10</accession>
<dbReference type="RefSeq" id="WP_047195313.1">
    <property type="nucleotide sequence ID" value="NZ_CP011371.1"/>
</dbReference>
<keyword evidence="2" id="KW-1185">Reference proteome</keyword>
<gene>
    <name evidence="1" type="ORF">AAW51_3090</name>
</gene>
<dbReference type="Proteomes" id="UP000035352">
    <property type="component" value="Chromosome"/>
</dbReference>
<dbReference type="NCBIfam" id="TIGR02595">
    <property type="entry name" value="PEP_CTERM"/>
    <property type="match status" value="1"/>
</dbReference>
<dbReference type="STRING" id="413882.AAW51_3090"/>
<dbReference type="EMBL" id="CP011371">
    <property type="protein sequence ID" value="AKJ29781.1"/>
    <property type="molecule type" value="Genomic_DNA"/>
</dbReference>
<dbReference type="NCBIfam" id="NF038120">
    <property type="entry name" value="PEP_CTERM_QFxxD"/>
    <property type="match status" value="1"/>
</dbReference>
<dbReference type="KEGG" id="pbh:AAW51_3090"/>
<reference evidence="1 2" key="1">
    <citation type="submission" date="2015-05" db="EMBL/GenBank/DDBJ databases">
        <authorList>
            <person name="Tang B."/>
            <person name="Yu Y."/>
        </authorList>
    </citation>
    <scope>NUCLEOTIDE SEQUENCE [LARGE SCALE GENOMIC DNA]</scope>
    <source>
        <strain evidence="1 2">DSM 7029</strain>
    </source>
</reference>
<name>A0A0G3BR10_9BURK</name>
<dbReference type="AlphaFoldDB" id="A0A0G3BR10"/>
<evidence type="ECO:0000313" key="1">
    <source>
        <dbReference type="EMBL" id="AKJ29781.1"/>
    </source>
</evidence>
<organism evidence="1 2">
    <name type="scientific">Caldimonas brevitalea</name>
    <dbReference type="NCBI Taxonomy" id="413882"/>
    <lineage>
        <taxon>Bacteria</taxon>
        <taxon>Pseudomonadati</taxon>
        <taxon>Pseudomonadota</taxon>
        <taxon>Betaproteobacteria</taxon>
        <taxon>Burkholderiales</taxon>
        <taxon>Sphaerotilaceae</taxon>
        <taxon>Caldimonas</taxon>
    </lineage>
</organism>
<protein>
    <recommendedName>
        <fullName evidence="3">PEP-CTERM protein-sorting domain-containing protein</fullName>
    </recommendedName>
</protein>
<dbReference type="InterPro" id="IPR013424">
    <property type="entry name" value="Ice-binding_C"/>
</dbReference>
<sequence length="224" mass="22838">MLATCAVASLVPAQGAVLDFEAGPPALYADGSGFEQGEFRFRVEGDFGMLDTAAACADIVCPSGNDTQFYAGLNDSSLSVQRVDGGTFSLLGFDAAFVAPLEFSPGSNVGQIVVEALAADGRRVFGAWDAGKSGADGAFSFARHAGDRFAAFGNITSFDVFACVYGPGGGCFRPAQNLAQFALDNLQVAAAVPEPGSAALLVLGCAASMLIAGRRRRAPAPAAH</sequence>
<evidence type="ECO:0008006" key="3">
    <source>
        <dbReference type="Google" id="ProtNLM"/>
    </source>
</evidence>